<proteinExistence type="predicted"/>
<dbReference type="SUPFAM" id="SSF55073">
    <property type="entry name" value="Nucleotide cyclase"/>
    <property type="match status" value="1"/>
</dbReference>
<dbReference type="CDD" id="cd01948">
    <property type="entry name" value="EAL"/>
    <property type="match status" value="1"/>
</dbReference>
<dbReference type="Gene3D" id="3.30.70.270">
    <property type="match status" value="1"/>
</dbReference>
<dbReference type="Gene3D" id="3.20.20.450">
    <property type="entry name" value="EAL domain"/>
    <property type="match status" value="1"/>
</dbReference>
<dbReference type="PROSITE" id="PS50887">
    <property type="entry name" value="GGDEF"/>
    <property type="match status" value="1"/>
</dbReference>
<accession>A0A497XB47</accession>
<comment type="caution">
    <text evidence="3">The sequence shown here is derived from an EMBL/GenBank/DDBJ whole genome shotgun (WGS) entry which is preliminary data.</text>
</comment>
<dbReference type="SMART" id="SM00267">
    <property type="entry name" value="GGDEF"/>
    <property type="match status" value="1"/>
</dbReference>
<dbReference type="Pfam" id="PF00990">
    <property type="entry name" value="GGDEF"/>
    <property type="match status" value="1"/>
</dbReference>
<evidence type="ECO:0000313" key="4">
    <source>
        <dbReference type="Proteomes" id="UP000268908"/>
    </source>
</evidence>
<dbReference type="PROSITE" id="PS50883">
    <property type="entry name" value="EAL"/>
    <property type="match status" value="1"/>
</dbReference>
<evidence type="ECO:0000259" key="1">
    <source>
        <dbReference type="PROSITE" id="PS50883"/>
    </source>
</evidence>
<keyword evidence="4" id="KW-1185">Reference proteome</keyword>
<organism evidence="3 4">
    <name type="scientific">Sulfurisoma sediminicola</name>
    <dbReference type="NCBI Taxonomy" id="1381557"/>
    <lineage>
        <taxon>Bacteria</taxon>
        <taxon>Pseudomonadati</taxon>
        <taxon>Pseudomonadota</taxon>
        <taxon>Betaproteobacteria</taxon>
        <taxon>Nitrosomonadales</taxon>
        <taxon>Sterolibacteriaceae</taxon>
        <taxon>Sulfurisoma</taxon>
    </lineage>
</organism>
<dbReference type="PANTHER" id="PTHR33121">
    <property type="entry name" value="CYCLIC DI-GMP PHOSPHODIESTERASE PDEF"/>
    <property type="match status" value="1"/>
</dbReference>
<dbReference type="InterPro" id="IPR050706">
    <property type="entry name" value="Cyclic-di-GMP_PDE-like"/>
</dbReference>
<dbReference type="GO" id="GO:0071111">
    <property type="term" value="F:cyclic-guanylate-specific phosphodiesterase activity"/>
    <property type="evidence" value="ECO:0007669"/>
    <property type="project" value="InterPro"/>
</dbReference>
<dbReference type="AlphaFoldDB" id="A0A497XB47"/>
<feature type="domain" description="EAL" evidence="1">
    <location>
        <begin position="182"/>
        <end position="435"/>
    </location>
</feature>
<dbReference type="RefSeq" id="WP_121242743.1">
    <property type="nucleotide sequence ID" value="NZ_BHVV01000003.1"/>
</dbReference>
<dbReference type="SUPFAM" id="SSF141868">
    <property type="entry name" value="EAL domain-like"/>
    <property type="match status" value="1"/>
</dbReference>
<dbReference type="PANTHER" id="PTHR33121:SF70">
    <property type="entry name" value="SIGNALING PROTEIN YKOW"/>
    <property type="match status" value="1"/>
</dbReference>
<dbReference type="OrthoDB" id="9813903at2"/>
<name>A0A497XB47_9PROT</name>
<protein>
    <submittedName>
        <fullName evidence="3">Diguanylate cyclase (GGDEF)-like protein</fullName>
    </submittedName>
</protein>
<dbReference type="Proteomes" id="UP000268908">
    <property type="component" value="Unassembled WGS sequence"/>
</dbReference>
<evidence type="ECO:0000313" key="3">
    <source>
        <dbReference type="EMBL" id="RLJ63796.1"/>
    </source>
</evidence>
<dbReference type="EMBL" id="RCCI01000006">
    <property type="protein sequence ID" value="RLJ63796.1"/>
    <property type="molecule type" value="Genomic_DNA"/>
</dbReference>
<reference evidence="3 4" key="1">
    <citation type="submission" date="2018-10" db="EMBL/GenBank/DDBJ databases">
        <title>Genomic Encyclopedia of Type Strains, Phase IV (KMG-IV): sequencing the most valuable type-strain genomes for metagenomic binning, comparative biology and taxonomic classification.</title>
        <authorList>
            <person name="Goeker M."/>
        </authorList>
    </citation>
    <scope>NUCLEOTIDE SEQUENCE [LARGE SCALE GENOMIC DNA]</scope>
    <source>
        <strain evidence="3 4">DSM 26916</strain>
    </source>
</reference>
<dbReference type="InterPro" id="IPR000160">
    <property type="entry name" value="GGDEF_dom"/>
</dbReference>
<dbReference type="SMART" id="SM00052">
    <property type="entry name" value="EAL"/>
    <property type="match status" value="1"/>
</dbReference>
<dbReference type="InterPro" id="IPR029787">
    <property type="entry name" value="Nucleotide_cyclase"/>
</dbReference>
<gene>
    <name evidence="3" type="ORF">DFR35_2429</name>
</gene>
<evidence type="ECO:0000259" key="2">
    <source>
        <dbReference type="PROSITE" id="PS50887"/>
    </source>
</evidence>
<feature type="domain" description="GGDEF" evidence="2">
    <location>
        <begin position="40"/>
        <end position="175"/>
    </location>
</feature>
<sequence>MSAMDPSEPATTSDGTFSSSAIPFLEALRGKIENRAADGGNLAVLLIECGVIGRIDAVWGYHVGDAVRDRVISLLRSDVLRPDDLVAVMGRDDFACVLSAIEDPAVALLAAKKSLRALDAPFWIGDEEIYASPAIGIGMYPAHGDQPEILLQRAKSACALARDLPGRIADYGADRDNSATSKLVYENRLRTAVLEDALDMVFQPQYDLRLGQIMGAEGLLCWRDPALGMAAAEHAFAAAESAEKVTDLVSLILNRALRIVSEFRYSAGLDLRIGIKLPARALRNTEIVDVVGRALGTWSRRPGTLILEIGETALLGKEAVARETLGRLKELGLKLSIDDPGMALSSLFWLATMPFQEIKIDVSASRDLAGAPKSAHIIQSIIELAHHLRLDVVAVGVADDATAARLKELGCDLMQADYKGPALDPEQFVERFGFG</sequence>
<dbReference type="Pfam" id="PF00563">
    <property type="entry name" value="EAL"/>
    <property type="match status" value="1"/>
</dbReference>
<dbReference type="InterPro" id="IPR043128">
    <property type="entry name" value="Rev_trsase/Diguanyl_cyclase"/>
</dbReference>
<dbReference type="InterPro" id="IPR035919">
    <property type="entry name" value="EAL_sf"/>
</dbReference>
<dbReference type="InterPro" id="IPR001633">
    <property type="entry name" value="EAL_dom"/>
</dbReference>